<gene>
    <name evidence="21" type="ORF">PHJA_000183800</name>
</gene>
<evidence type="ECO:0000256" key="3">
    <source>
        <dbReference type="ARBA" id="ARBA00022722"/>
    </source>
</evidence>
<dbReference type="InterPro" id="IPR006084">
    <property type="entry name" value="XPG/Rad2"/>
</dbReference>
<evidence type="ECO:0000259" key="19">
    <source>
        <dbReference type="SMART" id="SM00484"/>
    </source>
</evidence>
<feature type="domain" description="XPG N-terminal" evidence="20">
    <location>
        <begin position="1"/>
        <end position="108"/>
    </location>
</feature>
<dbReference type="SMART" id="SM00484">
    <property type="entry name" value="XPGI"/>
    <property type="match status" value="1"/>
</dbReference>
<evidence type="ECO:0000313" key="22">
    <source>
        <dbReference type="Proteomes" id="UP000653305"/>
    </source>
</evidence>
<feature type="region of interest" description="Disordered" evidence="17">
    <location>
        <begin position="278"/>
        <end position="317"/>
    </location>
</feature>
<dbReference type="GO" id="GO:0043137">
    <property type="term" value="P:DNA replication, removal of RNA primer"/>
    <property type="evidence" value="ECO:0007669"/>
    <property type="project" value="UniProtKB-UniRule"/>
</dbReference>
<keyword evidence="9 16" id="KW-0460">Magnesium</keyword>
<dbReference type="PROSITE" id="PS00842">
    <property type="entry name" value="XPG_2"/>
    <property type="match status" value="1"/>
</dbReference>
<evidence type="ECO:0000256" key="8">
    <source>
        <dbReference type="ARBA" id="ARBA00022839"/>
    </source>
</evidence>
<evidence type="ECO:0000256" key="10">
    <source>
        <dbReference type="ARBA" id="ARBA00023128"/>
    </source>
</evidence>
<evidence type="ECO:0000256" key="1">
    <source>
        <dbReference type="ARBA" id="ARBA00022553"/>
    </source>
</evidence>
<dbReference type="GO" id="GO:0017108">
    <property type="term" value="F:5'-flap endonuclease activity"/>
    <property type="evidence" value="ECO:0007669"/>
    <property type="project" value="UniProtKB-UniRule"/>
</dbReference>
<evidence type="ECO:0000256" key="14">
    <source>
        <dbReference type="ARBA" id="ARBA00034726"/>
    </source>
</evidence>
<comment type="similarity">
    <text evidence="14 16">Belongs to the XPG/RAD2 endonuclease family. FEN1 subfamily.</text>
</comment>
<comment type="caution">
    <text evidence="21">The sequence shown here is derived from an EMBL/GenBank/DDBJ whole genome shotgun (WGS) entry which is preliminary data.</text>
</comment>
<dbReference type="Proteomes" id="UP000653305">
    <property type="component" value="Unassembled WGS sequence"/>
</dbReference>
<dbReference type="Gene3D" id="3.40.50.1010">
    <property type="entry name" value="5'-nuclease"/>
    <property type="match status" value="1"/>
</dbReference>
<keyword evidence="3 16" id="KW-0540">Nuclease</keyword>
<dbReference type="PANTHER" id="PTHR11081">
    <property type="entry name" value="FLAP ENDONUCLEASE FAMILY MEMBER"/>
    <property type="match status" value="1"/>
</dbReference>
<keyword evidence="4 16" id="KW-0479">Metal-binding</keyword>
<protein>
    <recommendedName>
        <fullName evidence="16">Flap endonuclease 1</fullName>
        <shortName evidence="16">FEN-1</shortName>
        <ecNumber evidence="16">3.1.-.-</ecNumber>
    </recommendedName>
    <alternativeName>
        <fullName evidence="16">Flap structure-specific endonuclease 1</fullName>
    </alternativeName>
</protein>
<dbReference type="EC" id="3.1.-.-" evidence="16"/>
<evidence type="ECO:0000256" key="9">
    <source>
        <dbReference type="ARBA" id="ARBA00022842"/>
    </source>
</evidence>
<dbReference type="GO" id="GO:0008409">
    <property type="term" value="F:5'-3' exonuclease activity"/>
    <property type="evidence" value="ECO:0007669"/>
    <property type="project" value="UniProtKB-UniRule"/>
</dbReference>
<dbReference type="InterPro" id="IPR036279">
    <property type="entry name" value="5-3_exonuclease_C_sf"/>
</dbReference>
<dbReference type="SMART" id="SM00485">
    <property type="entry name" value="XPGN"/>
    <property type="match status" value="1"/>
</dbReference>
<sequence length="317" mass="35629">MGIKGLTKLLADNAPKAMKEQKFESYFGRKIAIDASMSIYQFLIVVGRSGTEMLTNESGEVTSHLQGMFSRTIRLLEAGIKPVYVFDGKPPDMKKQELAKRYSKRADATEELNDAIETGNKEDIEKFSKRTVKVTRQHNDDCKKLLRLMGVPVIEAPSEAEAQCAALCKTDKVLEELNLTMDQFIDLCILSGCDYCESIRGIGGLTALKLIRQHGSIENILENISKERYQIPDDWPYQEARRLFKEPSVFTDDDQLELKWSPPDEEAIDKIKAAKNKSSQGRLESFFKPVATTSAPAKRKESAKKKTKGGAVKKKKK</sequence>
<dbReference type="GO" id="GO:0003677">
    <property type="term" value="F:DNA binding"/>
    <property type="evidence" value="ECO:0007669"/>
    <property type="project" value="UniProtKB-UniRule"/>
</dbReference>
<dbReference type="GO" id="GO:0005730">
    <property type="term" value="C:nucleolus"/>
    <property type="evidence" value="ECO:0007669"/>
    <property type="project" value="UniProtKB-SubCell"/>
</dbReference>
<dbReference type="GO" id="GO:0000287">
    <property type="term" value="F:magnesium ion binding"/>
    <property type="evidence" value="ECO:0007669"/>
    <property type="project" value="UniProtKB-UniRule"/>
</dbReference>
<feature type="compositionally biased region" description="Basic residues" evidence="17">
    <location>
        <begin position="301"/>
        <end position="317"/>
    </location>
</feature>
<feature type="domain" description="5'-3' exonuclease" evidence="18">
    <location>
        <begin position="29"/>
        <end position="259"/>
    </location>
</feature>
<dbReference type="EMBL" id="BMAC01000018">
    <property type="protein sequence ID" value="GFP80404.1"/>
    <property type="molecule type" value="Genomic_DNA"/>
</dbReference>
<comment type="function">
    <text evidence="13 16">Structure-specific nuclease with 5'-flap endonuclease and 5'-3' exonuclease activities involved in DNA replication and repair. During DNA replication, cleaves the 5'-overhanging flap structure that is generated by displacement synthesis when DNA polymerase encounters the 5'-end of a downstream Okazaki fragment. It enters the flap from the 5'-end and then tracks to cleave the flap base, leaving a nick for ligation. Also involved in the long patch base excision repair (LP-BER) pathway, by cleaving within the apurinic/apyrimidinic (AP) site-terminated flap. Acts as a genome stabilization factor that prevents flaps from equilibrating into structures that lead to duplications and deletions. Also possesses 5'-3' exonuclease activity on nicked or gapped double-stranded DNA, and exhibits RNase H activity. Also involved in replication and repair of rDNA and in repairing mitochondrial DNA.</text>
</comment>
<dbReference type="SUPFAM" id="SSF88723">
    <property type="entry name" value="PIN domain-like"/>
    <property type="match status" value="1"/>
</dbReference>
<comment type="subcellular location">
    <subcellularLocation>
        <location evidence="16">Nucleus</location>
        <location evidence="16">Nucleolus</location>
    </subcellularLocation>
    <subcellularLocation>
        <location evidence="16">Nucleus</location>
        <location evidence="16">Nucleoplasm</location>
    </subcellularLocation>
    <subcellularLocation>
        <location evidence="16">Mitochondrion</location>
    </subcellularLocation>
    <text evidence="16">Resides mostly in the nucleoli and relocalizes to the nucleoplasm upon DNA damage.</text>
</comment>
<dbReference type="InterPro" id="IPR029060">
    <property type="entry name" value="PIN-like_dom_sf"/>
</dbReference>
<dbReference type="InterPro" id="IPR019974">
    <property type="entry name" value="XPG_CS"/>
</dbReference>
<dbReference type="CDD" id="cd09907">
    <property type="entry name" value="H3TH_FEN1-Euk"/>
    <property type="match status" value="1"/>
</dbReference>
<dbReference type="Pfam" id="PF00752">
    <property type="entry name" value="XPG_N"/>
    <property type="match status" value="1"/>
</dbReference>
<dbReference type="GO" id="GO:0005739">
    <property type="term" value="C:mitochondrion"/>
    <property type="evidence" value="ECO:0007669"/>
    <property type="project" value="UniProtKB-SubCell"/>
</dbReference>
<proteinExistence type="inferred from homology"/>
<dbReference type="SUPFAM" id="SSF47807">
    <property type="entry name" value="5' to 3' exonuclease, C-terminal subdomain"/>
    <property type="match status" value="1"/>
</dbReference>
<evidence type="ECO:0000256" key="7">
    <source>
        <dbReference type="ARBA" id="ARBA00022801"/>
    </source>
</evidence>
<keyword evidence="1 16" id="KW-0597">Phosphoprotein</keyword>
<evidence type="ECO:0000259" key="20">
    <source>
        <dbReference type="SMART" id="SM00485"/>
    </source>
</evidence>
<keyword evidence="22" id="KW-1185">Reference proteome</keyword>
<evidence type="ECO:0000256" key="15">
    <source>
        <dbReference type="ARBA" id="ARBA00063178"/>
    </source>
</evidence>
<organism evidence="21 22">
    <name type="scientific">Phtheirospermum japonicum</name>
    <dbReference type="NCBI Taxonomy" id="374723"/>
    <lineage>
        <taxon>Eukaryota</taxon>
        <taxon>Viridiplantae</taxon>
        <taxon>Streptophyta</taxon>
        <taxon>Embryophyta</taxon>
        <taxon>Tracheophyta</taxon>
        <taxon>Spermatophyta</taxon>
        <taxon>Magnoliopsida</taxon>
        <taxon>eudicotyledons</taxon>
        <taxon>Gunneridae</taxon>
        <taxon>Pentapetalae</taxon>
        <taxon>asterids</taxon>
        <taxon>lamiids</taxon>
        <taxon>Lamiales</taxon>
        <taxon>Orobanchaceae</taxon>
        <taxon>Orobanchaceae incertae sedis</taxon>
        <taxon>Phtheirospermum</taxon>
    </lineage>
</organism>
<dbReference type="FunFam" id="3.40.50.1010:FF:000016">
    <property type="entry name" value="Flap endonuclease 1"/>
    <property type="match status" value="1"/>
</dbReference>
<dbReference type="AlphaFoldDB" id="A0A830B6X9"/>
<feature type="domain" description="XPG-I" evidence="19">
    <location>
        <begin position="147"/>
        <end position="195"/>
    </location>
</feature>
<keyword evidence="7 16" id="KW-0378">Hydrolase</keyword>
<dbReference type="InterPro" id="IPR008918">
    <property type="entry name" value="HhH2"/>
</dbReference>
<dbReference type="SMART" id="SM00279">
    <property type="entry name" value="HhH2"/>
    <property type="match status" value="1"/>
</dbReference>
<keyword evidence="6 16" id="KW-0227">DNA damage</keyword>
<comment type="subunit">
    <text evidence="15">Interacts with PCNA1 and PCNA2. Three molecules of FEN1 bind to one PCNA trimer with each molecule binding to one PCNA monomer. PCNA stimulates the nuclease activity without altering cleavage specificity.</text>
</comment>
<dbReference type="PROSITE" id="PS00841">
    <property type="entry name" value="XPG_1"/>
    <property type="match status" value="1"/>
</dbReference>
<evidence type="ECO:0000256" key="11">
    <source>
        <dbReference type="ARBA" id="ARBA00023204"/>
    </source>
</evidence>
<evidence type="ECO:0000256" key="16">
    <source>
        <dbReference type="HAMAP-Rule" id="MF_03140"/>
    </source>
</evidence>
<dbReference type="Gene3D" id="1.10.150.20">
    <property type="entry name" value="5' to 3' exonuclease, C-terminal subdomain"/>
    <property type="match status" value="1"/>
</dbReference>
<comment type="cofactor">
    <cofactor evidence="16">
        <name>Mg(2+)</name>
        <dbReference type="ChEBI" id="CHEBI:18420"/>
    </cofactor>
    <text evidence="16">Binds 2 magnesium ions per subunit. They probably participate in the reaction catalyzed by the enzyme. May bind an additional third magnesium ion after substrate binding.</text>
</comment>
<dbReference type="PRINTS" id="PR00853">
    <property type="entry name" value="XPGRADSUPER"/>
</dbReference>
<evidence type="ECO:0000256" key="2">
    <source>
        <dbReference type="ARBA" id="ARBA00022705"/>
    </source>
</evidence>
<dbReference type="FunFam" id="1.10.150.20:FF:000009">
    <property type="entry name" value="Flap endonuclease 1"/>
    <property type="match status" value="1"/>
</dbReference>
<evidence type="ECO:0000259" key="18">
    <source>
        <dbReference type="SMART" id="SM00475"/>
    </source>
</evidence>
<evidence type="ECO:0000256" key="6">
    <source>
        <dbReference type="ARBA" id="ARBA00022763"/>
    </source>
</evidence>
<keyword evidence="10 16" id="KW-0496">Mitochondrion</keyword>
<evidence type="ECO:0000313" key="21">
    <source>
        <dbReference type="EMBL" id="GFP80404.1"/>
    </source>
</evidence>
<keyword evidence="12 16" id="KW-0539">Nucleus</keyword>
<dbReference type="InterPro" id="IPR002421">
    <property type="entry name" value="5-3_exonuclease"/>
</dbReference>
<keyword evidence="8 16" id="KW-0269">Exonuclease</keyword>
<keyword evidence="11 16" id="KW-0234">DNA repair</keyword>
<dbReference type="GO" id="GO:0006284">
    <property type="term" value="P:base-excision repair"/>
    <property type="evidence" value="ECO:0007669"/>
    <property type="project" value="UniProtKB-UniRule"/>
</dbReference>
<dbReference type="InterPro" id="IPR006085">
    <property type="entry name" value="XPG_DNA_repair_N"/>
</dbReference>
<dbReference type="GO" id="GO:0005654">
    <property type="term" value="C:nucleoplasm"/>
    <property type="evidence" value="ECO:0007669"/>
    <property type="project" value="UniProtKB-SubCell"/>
</dbReference>
<evidence type="ECO:0000256" key="4">
    <source>
        <dbReference type="ARBA" id="ARBA00022723"/>
    </source>
</evidence>
<keyword evidence="2 16" id="KW-0235">DNA replication</keyword>
<evidence type="ECO:0000256" key="17">
    <source>
        <dbReference type="SAM" id="MobiDB-lite"/>
    </source>
</evidence>
<dbReference type="InterPro" id="IPR006086">
    <property type="entry name" value="XPG-I_dom"/>
</dbReference>
<name>A0A830B6X9_9LAMI</name>
<reference evidence="21" key="1">
    <citation type="submission" date="2020-07" db="EMBL/GenBank/DDBJ databases">
        <title>Ethylene signaling mediates host invasion by parasitic plants.</title>
        <authorList>
            <person name="Yoshida S."/>
        </authorList>
    </citation>
    <scope>NUCLEOTIDE SEQUENCE</scope>
    <source>
        <strain evidence="21">Okayama</strain>
    </source>
</reference>
<dbReference type="HAMAP" id="MF_00614">
    <property type="entry name" value="Fen"/>
    <property type="match status" value="1"/>
</dbReference>
<dbReference type="Pfam" id="PF00867">
    <property type="entry name" value="XPG_I"/>
    <property type="match status" value="1"/>
</dbReference>
<dbReference type="SMART" id="SM00475">
    <property type="entry name" value="53EXOc"/>
    <property type="match status" value="1"/>
</dbReference>
<dbReference type="PANTHER" id="PTHR11081:SF9">
    <property type="entry name" value="FLAP ENDONUCLEASE 1"/>
    <property type="match status" value="1"/>
</dbReference>
<dbReference type="CDD" id="cd09867">
    <property type="entry name" value="PIN_FEN1"/>
    <property type="match status" value="1"/>
</dbReference>
<dbReference type="OrthoDB" id="1937206at2759"/>
<evidence type="ECO:0000256" key="5">
    <source>
        <dbReference type="ARBA" id="ARBA00022759"/>
    </source>
</evidence>
<evidence type="ECO:0000256" key="13">
    <source>
        <dbReference type="ARBA" id="ARBA00029382"/>
    </source>
</evidence>
<evidence type="ECO:0000256" key="12">
    <source>
        <dbReference type="ARBA" id="ARBA00023242"/>
    </source>
</evidence>
<keyword evidence="5 16" id="KW-0255">Endonuclease</keyword>
<dbReference type="InterPro" id="IPR023426">
    <property type="entry name" value="Flap_endonuc"/>
</dbReference>
<accession>A0A830B6X9</accession>